<dbReference type="GO" id="GO:0045505">
    <property type="term" value="F:dynein intermediate chain binding"/>
    <property type="evidence" value="ECO:0007669"/>
    <property type="project" value="InterPro"/>
</dbReference>
<evidence type="ECO:0000313" key="14">
    <source>
        <dbReference type="Proteomes" id="UP001163046"/>
    </source>
</evidence>
<evidence type="ECO:0000256" key="2">
    <source>
        <dbReference type="ARBA" id="ARBA00008887"/>
    </source>
</evidence>
<keyword evidence="5" id="KW-0547">Nucleotide-binding</keyword>
<evidence type="ECO:0000256" key="6">
    <source>
        <dbReference type="ARBA" id="ARBA00022840"/>
    </source>
</evidence>
<keyword evidence="12" id="KW-0966">Cell projection</keyword>
<dbReference type="GO" id="GO:0007018">
    <property type="term" value="P:microtubule-based movement"/>
    <property type="evidence" value="ECO:0007669"/>
    <property type="project" value="InterPro"/>
</dbReference>
<dbReference type="PANTHER" id="PTHR22878:SF70">
    <property type="entry name" value="DYNEIN HEAVY CHAIN 2, AXONEMAL"/>
    <property type="match status" value="1"/>
</dbReference>
<dbReference type="AlphaFoldDB" id="A0A9X0D3I7"/>
<dbReference type="OrthoDB" id="10251809at2759"/>
<evidence type="ECO:0000256" key="5">
    <source>
        <dbReference type="ARBA" id="ARBA00022741"/>
    </source>
</evidence>
<evidence type="ECO:0000256" key="3">
    <source>
        <dbReference type="ARBA" id="ARBA00022490"/>
    </source>
</evidence>
<dbReference type="PANTHER" id="PTHR22878">
    <property type="entry name" value="DYNEIN HEAVY CHAIN 6, AXONEMAL-LIKE-RELATED"/>
    <property type="match status" value="1"/>
</dbReference>
<dbReference type="Proteomes" id="UP001163046">
    <property type="component" value="Unassembled WGS sequence"/>
</dbReference>
<evidence type="ECO:0000313" key="13">
    <source>
        <dbReference type="EMBL" id="KAJ7385962.1"/>
    </source>
</evidence>
<comment type="caution">
    <text evidence="13">The sequence shown here is derived from an EMBL/GenBank/DDBJ whole genome shotgun (WGS) entry which is preliminary data.</text>
</comment>
<keyword evidence="6" id="KW-0067">ATP-binding</keyword>
<keyword evidence="11" id="KW-0206">Cytoskeleton</keyword>
<name>A0A9X0D3I7_9CNID</name>
<dbReference type="GO" id="GO:0005930">
    <property type="term" value="C:axoneme"/>
    <property type="evidence" value="ECO:0007669"/>
    <property type="project" value="UniProtKB-SubCell"/>
</dbReference>
<keyword evidence="4" id="KW-0493">Microtubule</keyword>
<evidence type="ECO:0000256" key="1">
    <source>
        <dbReference type="ARBA" id="ARBA00004430"/>
    </source>
</evidence>
<dbReference type="GO" id="GO:0005524">
    <property type="term" value="F:ATP binding"/>
    <property type="evidence" value="ECO:0007669"/>
    <property type="project" value="UniProtKB-KW"/>
</dbReference>
<keyword evidence="3" id="KW-0963">Cytoplasm</keyword>
<accession>A0A9X0D3I7</accession>
<keyword evidence="10" id="KW-0505">Motor protein</keyword>
<evidence type="ECO:0000256" key="4">
    <source>
        <dbReference type="ARBA" id="ARBA00022701"/>
    </source>
</evidence>
<dbReference type="GO" id="GO:0051959">
    <property type="term" value="F:dynein light intermediate chain binding"/>
    <property type="evidence" value="ECO:0007669"/>
    <property type="project" value="InterPro"/>
</dbReference>
<keyword evidence="7" id="KW-0243">Dynein</keyword>
<comment type="similarity">
    <text evidence="2">Belongs to the dynein heavy chain family.</text>
</comment>
<comment type="subcellular location">
    <subcellularLocation>
        <location evidence="1">Cytoplasm</location>
        <location evidence="1">Cytoskeleton</location>
        <location evidence="1">Cilium axoneme</location>
    </subcellularLocation>
</comment>
<evidence type="ECO:0000256" key="7">
    <source>
        <dbReference type="ARBA" id="ARBA00023017"/>
    </source>
</evidence>
<dbReference type="GO" id="GO:0005874">
    <property type="term" value="C:microtubule"/>
    <property type="evidence" value="ECO:0007669"/>
    <property type="project" value="UniProtKB-KW"/>
</dbReference>
<dbReference type="InterPro" id="IPR026983">
    <property type="entry name" value="DHC"/>
</dbReference>
<evidence type="ECO:0000256" key="11">
    <source>
        <dbReference type="ARBA" id="ARBA00023212"/>
    </source>
</evidence>
<keyword evidence="8" id="KW-0175">Coiled coil</keyword>
<gene>
    <name evidence="13" type="primary">DNAH7_1</name>
    <name evidence="13" type="ORF">OS493_012291</name>
</gene>
<evidence type="ECO:0000256" key="12">
    <source>
        <dbReference type="ARBA" id="ARBA00023273"/>
    </source>
</evidence>
<dbReference type="EMBL" id="MU825878">
    <property type="protein sequence ID" value="KAJ7385962.1"/>
    <property type="molecule type" value="Genomic_DNA"/>
</dbReference>
<reference evidence="13" key="1">
    <citation type="submission" date="2023-01" db="EMBL/GenBank/DDBJ databases">
        <title>Genome assembly of the deep-sea coral Lophelia pertusa.</title>
        <authorList>
            <person name="Herrera S."/>
            <person name="Cordes E."/>
        </authorList>
    </citation>
    <scope>NUCLEOTIDE SEQUENCE</scope>
    <source>
        <strain evidence="13">USNM1676648</strain>
        <tissue evidence="13">Polyp</tissue>
    </source>
</reference>
<evidence type="ECO:0000256" key="8">
    <source>
        <dbReference type="ARBA" id="ARBA00023054"/>
    </source>
</evidence>
<organism evidence="13 14">
    <name type="scientific">Desmophyllum pertusum</name>
    <dbReference type="NCBI Taxonomy" id="174260"/>
    <lineage>
        <taxon>Eukaryota</taxon>
        <taxon>Metazoa</taxon>
        <taxon>Cnidaria</taxon>
        <taxon>Anthozoa</taxon>
        <taxon>Hexacorallia</taxon>
        <taxon>Scleractinia</taxon>
        <taxon>Caryophylliina</taxon>
        <taxon>Caryophylliidae</taxon>
        <taxon>Desmophyllum</taxon>
    </lineage>
</organism>
<dbReference type="FunFam" id="1.10.8.1220:FF:000001">
    <property type="entry name" value="Dynein axonemal heavy chain 5"/>
    <property type="match status" value="1"/>
</dbReference>
<keyword evidence="9" id="KW-0969">Cilium</keyword>
<proteinExistence type="inferred from homology"/>
<sequence length="85" mass="9975">MQYNVYLVTCHTVVQVAKHSSILFFTISDLANIEPMYQYSLTWFINLYLQSILNSEPSSDLARRILNLNDHFTYSIYRNVLPIIV</sequence>
<keyword evidence="14" id="KW-1185">Reference proteome</keyword>
<protein>
    <submittedName>
        <fullName evidence="13">Dynein heavy chain 7, axonemal</fullName>
    </submittedName>
</protein>
<evidence type="ECO:0000256" key="9">
    <source>
        <dbReference type="ARBA" id="ARBA00023069"/>
    </source>
</evidence>
<evidence type="ECO:0000256" key="10">
    <source>
        <dbReference type="ARBA" id="ARBA00023175"/>
    </source>
</evidence>
<dbReference type="Gene3D" id="1.10.8.1220">
    <property type="match status" value="1"/>
</dbReference>
<dbReference type="GO" id="GO:0030286">
    <property type="term" value="C:dynein complex"/>
    <property type="evidence" value="ECO:0007669"/>
    <property type="project" value="UniProtKB-KW"/>
</dbReference>